<name>A0A2N4TYP3_9BURK</name>
<gene>
    <name evidence="1" type="ORF">CR159_21155</name>
</gene>
<proteinExistence type="predicted"/>
<sequence>MGVAKLFGKSIFLPAYSEQAFDIINRDRSKFEFELEPLIQEVARIGYEANTSINAKSPYHFIYPR</sequence>
<accession>A0A2N4TYP3</accession>
<comment type="caution">
    <text evidence="1">The sequence shown here is derived from an EMBL/GenBank/DDBJ whole genome shotgun (WGS) entry which is preliminary data.</text>
</comment>
<organism evidence="1 2">
    <name type="scientific">Pollutimonas subterranea</name>
    <dbReference type="NCBI Taxonomy" id="2045210"/>
    <lineage>
        <taxon>Bacteria</taxon>
        <taxon>Pseudomonadati</taxon>
        <taxon>Pseudomonadota</taxon>
        <taxon>Betaproteobacteria</taxon>
        <taxon>Burkholderiales</taxon>
        <taxon>Alcaligenaceae</taxon>
        <taxon>Pollutimonas</taxon>
    </lineage>
</organism>
<evidence type="ECO:0000313" key="2">
    <source>
        <dbReference type="Proteomes" id="UP000234190"/>
    </source>
</evidence>
<dbReference type="EMBL" id="PDNW01000044">
    <property type="protein sequence ID" value="PLC47886.1"/>
    <property type="molecule type" value="Genomic_DNA"/>
</dbReference>
<protein>
    <submittedName>
        <fullName evidence="1">Uncharacterized protein</fullName>
    </submittedName>
</protein>
<dbReference type="Proteomes" id="UP000234190">
    <property type="component" value="Unassembled WGS sequence"/>
</dbReference>
<keyword evidence="2" id="KW-1185">Reference proteome</keyword>
<dbReference type="AlphaFoldDB" id="A0A2N4TYP3"/>
<reference evidence="1 2" key="1">
    <citation type="submission" date="2017-10" db="EMBL/GenBank/DDBJ databases">
        <title>Two draft genome sequences of Pusillimonas sp. strains isolated from a nitrate- and radionuclide-contaminated groundwater in Russia.</title>
        <authorList>
            <person name="Grouzdev D.S."/>
            <person name="Tourova T.P."/>
            <person name="Goeva M.A."/>
            <person name="Babich T.L."/>
            <person name="Sokolova D.S."/>
            <person name="Abdullin R."/>
            <person name="Poltaraus A.B."/>
            <person name="Toshchakov S.V."/>
            <person name="Nazina T.N."/>
        </authorList>
    </citation>
    <scope>NUCLEOTIDE SEQUENCE [LARGE SCALE GENOMIC DNA]</scope>
    <source>
        <strain evidence="1 2">JR1/69-3-13</strain>
    </source>
</reference>
<evidence type="ECO:0000313" key="1">
    <source>
        <dbReference type="EMBL" id="PLC47886.1"/>
    </source>
</evidence>